<keyword evidence="6" id="KW-0547">Nucleotide-binding</keyword>
<evidence type="ECO:0000256" key="3">
    <source>
        <dbReference type="ARBA" id="ARBA00012154"/>
    </source>
</evidence>
<dbReference type="GO" id="GO:0005829">
    <property type="term" value="C:cytosol"/>
    <property type="evidence" value="ECO:0007669"/>
    <property type="project" value="TreeGrafter"/>
</dbReference>
<protein>
    <recommendedName>
        <fullName evidence="3">shikimate kinase</fullName>
        <ecNumber evidence="3">2.7.1.71</ecNumber>
    </recommendedName>
</protein>
<evidence type="ECO:0000256" key="9">
    <source>
        <dbReference type="ARBA" id="ARBA00023141"/>
    </source>
</evidence>
<dbReference type="PROSITE" id="PS01128">
    <property type="entry name" value="SHIKIMATE_KINASE"/>
    <property type="match status" value="1"/>
</dbReference>
<dbReference type="EMBL" id="CAEZYS010000059">
    <property type="protein sequence ID" value="CAB4735384.1"/>
    <property type="molecule type" value="Genomic_DNA"/>
</dbReference>
<comment type="similarity">
    <text evidence="2">Belongs to the shikimate kinase family.</text>
</comment>
<evidence type="ECO:0000256" key="4">
    <source>
        <dbReference type="ARBA" id="ARBA00022605"/>
    </source>
</evidence>
<dbReference type="Gene3D" id="3.40.50.300">
    <property type="entry name" value="P-loop containing nucleotide triphosphate hydrolases"/>
    <property type="match status" value="1"/>
</dbReference>
<dbReference type="EC" id="2.7.1.71" evidence="3"/>
<name>A0A6J6SKK2_9ZZZZ</name>
<evidence type="ECO:0000256" key="8">
    <source>
        <dbReference type="ARBA" id="ARBA00022840"/>
    </source>
</evidence>
<proteinExistence type="inferred from homology"/>
<dbReference type="InterPro" id="IPR000623">
    <property type="entry name" value="Shikimate_kinase/TSH1"/>
</dbReference>
<evidence type="ECO:0000256" key="10">
    <source>
        <dbReference type="ARBA" id="ARBA00048567"/>
    </source>
</evidence>
<dbReference type="UniPathway" id="UPA00053">
    <property type="reaction ID" value="UER00088"/>
</dbReference>
<keyword evidence="8" id="KW-0067">ATP-binding</keyword>
<comment type="pathway">
    <text evidence="1">Metabolic intermediate biosynthesis; chorismate biosynthesis; chorismate from D-erythrose 4-phosphate and phosphoenolpyruvate: step 5/7.</text>
</comment>
<evidence type="ECO:0000256" key="6">
    <source>
        <dbReference type="ARBA" id="ARBA00022741"/>
    </source>
</evidence>
<accession>A0A6J6SKK2</accession>
<keyword evidence="4" id="KW-0028">Amino-acid biosynthesis</keyword>
<gene>
    <name evidence="11" type="ORF">UFOPK2782_00587</name>
</gene>
<comment type="catalytic activity">
    <reaction evidence="10">
        <text>shikimate + ATP = 3-phosphoshikimate + ADP + H(+)</text>
        <dbReference type="Rhea" id="RHEA:13121"/>
        <dbReference type="ChEBI" id="CHEBI:15378"/>
        <dbReference type="ChEBI" id="CHEBI:30616"/>
        <dbReference type="ChEBI" id="CHEBI:36208"/>
        <dbReference type="ChEBI" id="CHEBI:145989"/>
        <dbReference type="ChEBI" id="CHEBI:456216"/>
        <dbReference type="EC" id="2.7.1.71"/>
    </reaction>
</comment>
<dbReference type="GO" id="GO:0008652">
    <property type="term" value="P:amino acid biosynthetic process"/>
    <property type="evidence" value="ECO:0007669"/>
    <property type="project" value="UniProtKB-KW"/>
</dbReference>
<dbReference type="SUPFAM" id="SSF52540">
    <property type="entry name" value="P-loop containing nucleoside triphosphate hydrolases"/>
    <property type="match status" value="1"/>
</dbReference>
<dbReference type="Pfam" id="PF01202">
    <property type="entry name" value="SKI"/>
    <property type="match status" value="1"/>
</dbReference>
<evidence type="ECO:0000256" key="5">
    <source>
        <dbReference type="ARBA" id="ARBA00022679"/>
    </source>
</evidence>
<dbReference type="InterPro" id="IPR027417">
    <property type="entry name" value="P-loop_NTPase"/>
</dbReference>
<dbReference type="PANTHER" id="PTHR21087">
    <property type="entry name" value="SHIKIMATE KINASE"/>
    <property type="match status" value="1"/>
</dbReference>
<dbReference type="PRINTS" id="PR01100">
    <property type="entry name" value="SHIKIMTKNASE"/>
</dbReference>
<dbReference type="GO" id="GO:0005524">
    <property type="term" value="F:ATP binding"/>
    <property type="evidence" value="ECO:0007669"/>
    <property type="project" value="UniProtKB-KW"/>
</dbReference>
<reference evidence="11" key="1">
    <citation type="submission" date="2020-05" db="EMBL/GenBank/DDBJ databases">
        <authorList>
            <person name="Chiriac C."/>
            <person name="Salcher M."/>
            <person name="Ghai R."/>
            <person name="Kavagutti S V."/>
        </authorList>
    </citation>
    <scope>NUCLEOTIDE SEQUENCE</scope>
</reference>
<evidence type="ECO:0000256" key="1">
    <source>
        <dbReference type="ARBA" id="ARBA00004842"/>
    </source>
</evidence>
<evidence type="ECO:0000313" key="11">
    <source>
        <dbReference type="EMBL" id="CAB4735384.1"/>
    </source>
</evidence>
<keyword evidence="9" id="KW-0057">Aromatic amino acid biosynthesis</keyword>
<sequence length="170" mass="18461">MPKAVLIGPPGAGKSSVGRQLAKLWDCEIFDSDSEIEKVSGKKIADIFTEDGEPAFRAIEREVVLSALKSEPGVIALGGGSVLDETVADYLRSSSIPVLYLEVSISQAAPRVGFNKERPLLAMNPRQQWMALMEKRRAIYEGLATQSFNTDNRKPAEVASEIAQTLGVKK</sequence>
<organism evidence="11">
    <name type="scientific">freshwater metagenome</name>
    <dbReference type="NCBI Taxonomy" id="449393"/>
    <lineage>
        <taxon>unclassified sequences</taxon>
        <taxon>metagenomes</taxon>
        <taxon>ecological metagenomes</taxon>
    </lineage>
</organism>
<evidence type="ECO:0000256" key="2">
    <source>
        <dbReference type="ARBA" id="ARBA00006997"/>
    </source>
</evidence>
<keyword evidence="7" id="KW-0418">Kinase</keyword>
<evidence type="ECO:0000256" key="7">
    <source>
        <dbReference type="ARBA" id="ARBA00022777"/>
    </source>
</evidence>
<dbReference type="InterPro" id="IPR023000">
    <property type="entry name" value="Shikimate_kinase_CS"/>
</dbReference>
<dbReference type="HAMAP" id="MF_00109">
    <property type="entry name" value="Shikimate_kinase"/>
    <property type="match status" value="1"/>
</dbReference>
<dbReference type="AlphaFoldDB" id="A0A6J6SKK2"/>
<dbReference type="GO" id="GO:0004765">
    <property type="term" value="F:shikimate kinase activity"/>
    <property type="evidence" value="ECO:0007669"/>
    <property type="project" value="UniProtKB-EC"/>
</dbReference>
<keyword evidence="5" id="KW-0808">Transferase</keyword>
<dbReference type="InterPro" id="IPR031322">
    <property type="entry name" value="Shikimate/glucono_kinase"/>
</dbReference>
<dbReference type="GO" id="GO:0009073">
    <property type="term" value="P:aromatic amino acid family biosynthetic process"/>
    <property type="evidence" value="ECO:0007669"/>
    <property type="project" value="UniProtKB-KW"/>
</dbReference>
<dbReference type="CDD" id="cd00464">
    <property type="entry name" value="SK"/>
    <property type="match status" value="1"/>
</dbReference>
<dbReference type="GO" id="GO:0009423">
    <property type="term" value="P:chorismate biosynthetic process"/>
    <property type="evidence" value="ECO:0007669"/>
    <property type="project" value="UniProtKB-UniPathway"/>
</dbReference>
<dbReference type="PANTHER" id="PTHR21087:SF16">
    <property type="entry name" value="SHIKIMATE KINASE 1, CHLOROPLASTIC"/>
    <property type="match status" value="1"/>
</dbReference>